<dbReference type="AlphaFoldDB" id="A0A238KS78"/>
<dbReference type="EMBL" id="FXYH01000012">
    <property type="protein sequence ID" value="SMX45689.1"/>
    <property type="molecule type" value="Genomic_DNA"/>
</dbReference>
<dbReference type="Proteomes" id="UP000220836">
    <property type="component" value="Unassembled WGS sequence"/>
</dbReference>
<keyword evidence="2" id="KW-1185">Reference proteome</keyword>
<dbReference type="RefSeq" id="WP_097805573.1">
    <property type="nucleotide sequence ID" value="NZ_OZ257122.1"/>
</dbReference>
<evidence type="ECO:0000313" key="2">
    <source>
        <dbReference type="Proteomes" id="UP000220836"/>
    </source>
</evidence>
<protein>
    <submittedName>
        <fullName evidence="1">Uncharacterized protein</fullName>
    </submittedName>
</protein>
<name>A0A238KS78_9RHOB</name>
<reference evidence="1 2" key="1">
    <citation type="submission" date="2017-05" db="EMBL/GenBank/DDBJ databases">
        <authorList>
            <person name="Song R."/>
            <person name="Chenine A.L."/>
            <person name="Ruprecht R.M."/>
        </authorList>
    </citation>
    <scope>NUCLEOTIDE SEQUENCE [LARGE SCALE GENOMIC DNA]</scope>
    <source>
        <strain evidence="1 2">CECT 8663</strain>
    </source>
</reference>
<proteinExistence type="predicted"/>
<sequence length="63" mass="6960">MRITDAGMRFRDDADRVGGILKNTLKTGFTRPHKGELPDAEFDGEIGSGKMLCVESYIGETVR</sequence>
<accession>A0A238KS78</accession>
<evidence type="ECO:0000313" key="1">
    <source>
        <dbReference type="EMBL" id="SMX45689.1"/>
    </source>
</evidence>
<dbReference type="OrthoDB" id="9803194at2"/>
<organism evidence="1 2">
    <name type="scientific">Pelagimonas varians</name>
    <dbReference type="NCBI Taxonomy" id="696760"/>
    <lineage>
        <taxon>Bacteria</taxon>
        <taxon>Pseudomonadati</taxon>
        <taxon>Pseudomonadota</taxon>
        <taxon>Alphaproteobacteria</taxon>
        <taxon>Rhodobacterales</taxon>
        <taxon>Roseobacteraceae</taxon>
        <taxon>Pelagimonas</taxon>
    </lineage>
</organism>
<gene>
    <name evidence="1" type="ORF">PEV8663_03089</name>
</gene>